<dbReference type="Pfam" id="PF06080">
    <property type="entry name" value="DUF938"/>
    <property type="match status" value="1"/>
</dbReference>
<gene>
    <name evidence="1" type="ORF">ACFSUD_09380</name>
</gene>
<dbReference type="Proteomes" id="UP001597474">
    <property type="component" value="Unassembled WGS sequence"/>
</dbReference>
<keyword evidence="2" id="KW-1185">Reference proteome</keyword>
<dbReference type="SUPFAM" id="SSF53335">
    <property type="entry name" value="S-adenosyl-L-methionine-dependent methyltransferases"/>
    <property type="match status" value="1"/>
</dbReference>
<dbReference type="Gene3D" id="3.40.50.150">
    <property type="entry name" value="Vaccinia Virus protein VP39"/>
    <property type="match status" value="1"/>
</dbReference>
<dbReference type="PANTHER" id="PTHR20974:SF0">
    <property type="entry name" value="UPF0585 PROTEIN CG18661"/>
    <property type="match status" value="1"/>
</dbReference>
<sequence>MTGKLPRSASVAEAGEGAKLFAPAATRNAAALRELLLAQAPRKGRALELASGTGQHVVTFAAALPELHWQPSEIDADRRASIDAYATQSGLHNIAPAIALDATMPGWGAEQRGMDLIVLINLLHLIPTVQVRILIEEAASALAVGGTLLLYGPFTRDGKLTSPGDARFDRELRAADPEIGYKDDLDIATWLSDAALSPIDRVEMPANNLAFIARKPAP</sequence>
<evidence type="ECO:0000313" key="1">
    <source>
        <dbReference type="EMBL" id="MFD2739778.1"/>
    </source>
</evidence>
<reference evidence="2" key="1">
    <citation type="journal article" date="2019" name="Int. J. Syst. Evol. Microbiol.">
        <title>The Global Catalogue of Microorganisms (GCM) 10K type strain sequencing project: providing services to taxonomists for standard genome sequencing and annotation.</title>
        <authorList>
            <consortium name="The Broad Institute Genomics Platform"/>
            <consortium name="The Broad Institute Genome Sequencing Center for Infectious Disease"/>
            <person name="Wu L."/>
            <person name="Ma J."/>
        </authorList>
    </citation>
    <scope>NUCLEOTIDE SEQUENCE [LARGE SCALE GENOMIC DNA]</scope>
    <source>
        <strain evidence="2">TISTR 2562</strain>
    </source>
</reference>
<evidence type="ECO:0000313" key="2">
    <source>
        <dbReference type="Proteomes" id="UP001597474"/>
    </source>
</evidence>
<dbReference type="RefSeq" id="WP_386373698.1">
    <property type="nucleotide sequence ID" value="NZ_JBHUMP010000006.1"/>
</dbReference>
<organism evidence="1 2">
    <name type="scientific">Sulfitobacter aestuarii</name>
    <dbReference type="NCBI Taxonomy" id="2161676"/>
    <lineage>
        <taxon>Bacteria</taxon>
        <taxon>Pseudomonadati</taxon>
        <taxon>Pseudomonadota</taxon>
        <taxon>Alphaproteobacteria</taxon>
        <taxon>Rhodobacterales</taxon>
        <taxon>Roseobacteraceae</taxon>
        <taxon>Sulfitobacter</taxon>
    </lineage>
</organism>
<accession>A0ABW5U338</accession>
<dbReference type="InterPro" id="IPR029063">
    <property type="entry name" value="SAM-dependent_MTases_sf"/>
</dbReference>
<dbReference type="PANTHER" id="PTHR20974">
    <property type="entry name" value="UPF0585 PROTEIN CG18661"/>
    <property type="match status" value="1"/>
</dbReference>
<name>A0ABW5U338_9RHOB</name>
<proteinExistence type="predicted"/>
<dbReference type="InterPro" id="IPR010342">
    <property type="entry name" value="DUF938"/>
</dbReference>
<protein>
    <submittedName>
        <fullName evidence="1">DUF938 domain-containing protein</fullName>
    </submittedName>
</protein>
<comment type="caution">
    <text evidence="1">The sequence shown here is derived from an EMBL/GenBank/DDBJ whole genome shotgun (WGS) entry which is preliminary data.</text>
</comment>
<dbReference type="EMBL" id="JBHUMP010000006">
    <property type="protein sequence ID" value="MFD2739778.1"/>
    <property type="molecule type" value="Genomic_DNA"/>
</dbReference>